<keyword evidence="12" id="KW-0472">Membrane</keyword>
<dbReference type="PROSITE" id="PS50011">
    <property type="entry name" value="PROTEIN_KINASE_DOM"/>
    <property type="match status" value="1"/>
</dbReference>
<feature type="domain" description="Protein kinase" evidence="13">
    <location>
        <begin position="230"/>
        <end position="550"/>
    </location>
</feature>
<dbReference type="AlphaFoldDB" id="A0AAN9HX13"/>
<organism evidence="15 16">
    <name type="scientific">Crotalaria pallida</name>
    <name type="common">Smooth rattlebox</name>
    <name type="synonym">Crotalaria striata</name>
    <dbReference type="NCBI Taxonomy" id="3830"/>
    <lineage>
        <taxon>Eukaryota</taxon>
        <taxon>Viridiplantae</taxon>
        <taxon>Streptophyta</taxon>
        <taxon>Embryophyta</taxon>
        <taxon>Tracheophyta</taxon>
        <taxon>Spermatophyta</taxon>
        <taxon>Magnoliopsida</taxon>
        <taxon>eudicotyledons</taxon>
        <taxon>Gunneridae</taxon>
        <taxon>Pentapetalae</taxon>
        <taxon>rosids</taxon>
        <taxon>fabids</taxon>
        <taxon>Fabales</taxon>
        <taxon>Fabaceae</taxon>
        <taxon>Papilionoideae</taxon>
        <taxon>50 kb inversion clade</taxon>
        <taxon>genistoids sensu lato</taxon>
        <taxon>core genistoids</taxon>
        <taxon>Crotalarieae</taxon>
        <taxon>Crotalaria</taxon>
    </lineage>
</organism>
<dbReference type="PANTHER" id="PTHR32444:SF183">
    <property type="entry name" value="APPLE DOMAIN-CONTAINING PROTEIN"/>
    <property type="match status" value="1"/>
</dbReference>
<evidence type="ECO:0000259" key="13">
    <source>
        <dbReference type="PROSITE" id="PS50011"/>
    </source>
</evidence>
<comment type="catalytic activity">
    <reaction evidence="10">
        <text>L-threonyl-[protein] + ATP = O-phospho-L-threonyl-[protein] + ADP + H(+)</text>
        <dbReference type="Rhea" id="RHEA:46608"/>
        <dbReference type="Rhea" id="RHEA-COMP:11060"/>
        <dbReference type="Rhea" id="RHEA-COMP:11605"/>
        <dbReference type="ChEBI" id="CHEBI:15378"/>
        <dbReference type="ChEBI" id="CHEBI:30013"/>
        <dbReference type="ChEBI" id="CHEBI:30616"/>
        <dbReference type="ChEBI" id="CHEBI:61977"/>
        <dbReference type="ChEBI" id="CHEBI:456216"/>
        <dbReference type="EC" id="2.7.11.1"/>
    </reaction>
</comment>
<dbReference type="GO" id="GO:0048544">
    <property type="term" value="P:recognition of pollen"/>
    <property type="evidence" value="ECO:0007669"/>
    <property type="project" value="InterPro"/>
</dbReference>
<evidence type="ECO:0000256" key="4">
    <source>
        <dbReference type="ARBA" id="ARBA00022729"/>
    </source>
</evidence>
<dbReference type="GO" id="GO:0005524">
    <property type="term" value="F:ATP binding"/>
    <property type="evidence" value="ECO:0007669"/>
    <property type="project" value="UniProtKB-KW"/>
</dbReference>
<dbReference type="GO" id="GO:0004674">
    <property type="term" value="F:protein serine/threonine kinase activity"/>
    <property type="evidence" value="ECO:0007669"/>
    <property type="project" value="UniProtKB-KW"/>
</dbReference>
<keyword evidence="6" id="KW-0418">Kinase</keyword>
<evidence type="ECO:0000256" key="6">
    <source>
        <dbReference type="ARBA" id="ARBA00022777"/>
    </source>
</evidence>
<dbReference type="PROSITE" id="PS50927">
    <property type="entry name" value="BULB_LECTIN"/>
    <property type="match status" value="1"/>
</dbReference>
<proteinExistence type="predicted"/>
<protein>
    <recommendedName>
        <fullName evidence="1">non-specific serine/threonine protein kinase</fullName>
        <ecNumber evidence="1">2.7.11.1</ecNumber>
    </recommendedName>
</protein>
<evidence type="ECO:0000256" key="12">
    <source>
        <dbReference type="SAM" id="Phobius"/>
    </source>
</evidence>
<evidence type="ECO:0000256" key="2">
    <source>
        <dbReference type="ARBA" id="ARBA00022527"/>
    </source>
</evidence>
<keyword evidence="8" id="KW-1015">Disulfide bond</keyword>
<dbReference type="Pfam" id="PF01453">
    <property type="entry name" value="B_lectin"/>
    <property type="match status" value="1"/>
</dbReference>
<keyword evidence="5" id="KW-0547">Nucleotide-binding</keyword>
<accession>A0AAN9HX13</accession>
<dbReference type="EMBL" id="JAYWIO010000006">
    <property type="protein sequence ID" value="KAK7257257.1"/>
    <property type="molecule type" value="Genomic_DNA"/>
</dbReference>
<evidence type="ECO:0000256" key="8">
    <source>
        <dbReference type="ARBA" id="ARBA00023157"/>
    </source>
</evidence>
<dbReference type="PROSITE" id="PS00108">
    <property type="entry name" value="PROTEIN_KINASE_ST"/>
    <property type="match status" value="1"/>
</dbReference>
<dbReference type="FunFam" id="1.10.510.10:FF:001023">
    <property type="entry name" value="Os07g0541700 protein"/>
    <property type="match status" value="1"/>
</dbReference>
<keyword evidence="16" id="KW-1185">Reference proteome</keyword>
<sequence>MMRTSFSLDSIALNQTIRDGETLVSEGGNFEVGFFSPGNSTNRYLGVWHRIISPFTVVWVANRETPLPRSSGVLKVNKKGVLVILNGTDSRIVWSSAVSSKAVNNPIAQLLDSGNLVVKNEQDTNEDNFLWQSFDYPCDMFMPGMKLGLTSETGFHSFLSSWKSDDDPAVGEYSVKLDLRGYPQFYTLRGSVIVFRTGSWNGLSFTAFSADDQMNQIFSYKFVYNGIEFYCEFELLDSSAFSLYTLTPLGILSSYFWANQSSSRKVLSSCGLGPCDKYAMCGADSICNVNGNASSCSFNGHGNKKNKILIGITVGAAIFGLVTCLCIMIIKYPEFGLQGKLADGQELAVKRLSENSGQGLEEFKNEVLVISKLQHHENGRGMLDWFKRFNIIGGIARGLLYLHQDSRLRIVHRDLKISNILLDENLDPKISDFGLARILFGDQVAANTNRVAGTCGYMPPEYAARGHFSMKSDVFSYGVMVLEIISGKKNTEFLDPEHSHTLLGHVYITILYGLPMHQKLQTAKEPVLLLLDTGNLVLRDGNSYLGWVFL</sequence>
<keyword evidence="3" id="KW-0808">Transferase</keyword>
<evidence type="ECO:0000256" key="1">
    <source>
        <dbReference type="ARBA" id="ARBA00012513"/>
    </source>
</evidence>
<dbReference type="InterPro" id="IPR001480">
    <property type="entry name" value="Bulb-type_lectin_dom"/>
</dbReference>
<evidence type="ECO:0000256" key="7">
    <source>
        <dbReference type="ARBA" id="ARBA00022840"/>
    </source>
</evidence>
<keyword evidence="4" id="KW-0732">Signal</keyword>
<feature type="domain" description="Bulb-type lectin" evidence="14">
    <location>
        <begin position="8"/>
        <end position="131"/>
    </location>
</feature>
<reference evidence="15 16" key="1">
    <citation type="submission" date="2024-01" db="EMBL/GenBank/DDBJ databases">
        <title>The genomes of 5 underutilized Papilionoideae crops provide insights into root nodulation and disease resistanc.</title>
        <authorList>
            <person name="Yuan L."/>
        </authorList>
    </citation>
    <scope>NUCLEOTIDE SEQUENCE [LARGE SCALE GENOMIC DNA]</scope>
    <source>
        <strain evidence="15">ZHUSHIDOU_FW_LH</strain>
        <tissue evidence="15">Leaf</tissue>
    </source>
</reference>
<evidence type="ECO:0000256" key="11">
    <source>
        <dbReference type="ARBA" id="ARBA00048679"/>
    </source>
</evidence>
<dbReference type="Gene3D" id="3.30.200.20">
    <property type="entry name" value="Phosphorylase Kinase, domain 1"/>
    <property type="match status" value="1"/>
</dbReference>
<dbReference type="Pfam" id="PF00954">
    <property type="entry name" value="S_locus_glycop"/>
    <property type="match status" value="1"/>
</dbReference>
<keyword evidence="12" id="KW-0812">Transmembrane</keyword>
<evidence type="ECO:0000256" key="3">
    <source>
        <dbReference type="ARBA" id="ARBA00022679"/>
    </source>
</evidence>
<dbReference type="EC" id="2.7.11.1" evidence="1"/>
<dbReference type="SUPFAM" id="SSF51110">
    <property type="entry name" value="alpha-D-mannose-specific plant lectins"/>
    <property type="match status" value="1"/>
</dbReference>
<keyword evidence="2" id="KW-0723">Serine/threonine-protein kinase</keyword>
<dbReference type="Gene3D" id="1.10.510.10">
    <property type="entry name" value="Transferase(Phosphotransferase) domain 1"/>
    <property type="match status" value="1"/>
</dbReference>
<keyword evidence="7" id="KW-0067">ATP-binding</keyword>
<dbReference type="SMART" id="SM00108">
    <property type="entry name" value="B_lectin"/>
    <property type="match status" value="1"/>
</dbReference>
<dbReference type="PANTHER" id="PTHR32444">
    <property type="entry name" value="BULB-TYPE LECTIN DOMAIN-CONTAINING PROTEIN"/>
    <property type="match status" value="1"/>
</dbReference>
<evidence type="ECO:0000259" key="14">
    <source>
        <dbReference type="PROSITE" id="PS50927"/>
    </source>
</evidence>
<dbReference type="Proteomes" id="UP001372338">
    <property type="component" value="Unassembled WGS sequence"/>
</dbReference>
<dbReference type="InterPro" id="IPR000719">
    <property type="entry name" value="Prot_kinase_dom"/>
</dbReference>
<dbReference type="SMART" id="SM00220">
    <property type="entry name" value="S_TKc"/>
    <property type="match status" value="1"/>
</dbReference>
<dbReference type="SUPFAM" id="SSF56112">
    <property type="entry name" value="Protein kinase-like (PK-like)"/>
    <property type="match status" value="1"/>
</dbReference>
<dbReference type="InterPro" id="IPR008271">
    <property type="entry name" value="Ser/Thr_kinase_AS"/>
</dbReference>
<dbReference type="CDD" id="cd00028">
    <property type="entry name" value="B_lectin"/>
    <property type="match status" value="1"/>
</dbReference>
<dbReference type="Pfam" id="PF00069">
    <property type="entry name" value="Pkinase"/>
    <property type="match status" value="1"/>
</dbReference>
<evidence type="ECO:0000313" key="15">
    <source>
        <dbReference type="EMBL" id="KAK7257257.1"/>
    </source>
</evidence>
<feature type="transmembrane region" description="Helical" evidence="12">
    <location>
        <begin position="308"/>
        <end position="330"/>
    </location>
</feature>
<dbReference type="InterPro" id="IPR036426">
    <property type="entry name" value="Bulb-type_lectin_dom_sf"/>
</dbReference>
<dbReference type="FunFam" id="2.90.10.10:FF:000004">
    <property type="entry name" value="G-type lectin S-receptor-like serine/threonine-protein kinase"/>
    <property type="match status" value="1"/>
</dbReference>
<keyword evidence="9" id="KW-0325">Glycoprotein</keyword>
<name>A0AAN9HX13_CROPI</name>
<evidence type="ECO:0000256" key="9">
    <source>
        <dbReference type="ARBA" id="ARBA00023180"/>
    </source>
</evidence>
<evidence type="ECO:0000313" key="16">
    <source>
        <dbReference type="Proteomes" id="UP001372338"/>
    </source>
</evidence>
<dbReference type="Gene3D" id="2.90.10.10">
    <property type="entry name" value="Bulb-type lectin domain"/>
    <property type="match status" value="1"/>
</dbReference>
<dbReference type="InterPro" id="IPR011009">
    <property type="entry name" value="Kinase-like_dom_sf"/>
</dbReference>
<gene>
    <name evidence="15" type="ORF">RIF29_31103</name>
</gene>
<comment type="catalytic activity">
    <reaction evidence="11">
        <text>L-seryl-[protein] + ATP = O-phospho-L-seryl-[protein] + ADP + H(+)</text>
        <dbReference type="Rhea" id="RHEA:17989"/>
        <dbReference type="Rhea" id="RHEA-COMP:9863"/>
        <dbReference type="Rhea" id="RHEA-COMP:11604"/>
        <dbReference type="ChEBI" id="CHEBI:15378"/>
        <dbReference type="ChEBI" id="CHEBI:29999"/>
        <dbReference type="ChEBI" id="CHEBI:30616"/>
        <dbReference type="ChEBI" id="CHEBI:83421"/>
        <dbReference type="ChEBI" id="CHEBI:456216"/>
        <dbReference type="EC" id="2.7.11.1"/>
    </reaction>
</comment>
<evidence type="ECO:0000256" key="10">
    <source>
        <dbReference type="ARBA" id="ARBA00047899"/>
    </source>
</evidence>
<comment type="caution">
    <text evidence="15">The sequence shown here is derived from an EMBL/GenBank/DDBJ whole genome shotgun (WGS) entry which is preliminary data.</text>
</comment>
<evidence type="ECO:0000256" key="5">
    <source>
        <dbReference type="ARBA" id="ARBA00022741"/>
    </source>
</evidence>
<keyword evidence="12" id="KW-1133">Transmembrane helix</keyword>
<dbReference type="InterPro" id="IPR000858">
    <property type="entry name" value="S_locus_glycoprot_dom"/>
</dbReference>